<dbReference type="Proteomes" id="UP001234989">
    <property type="component" value="Chromosome 3"/>
</dbReference>
<evidence type="ECO:0000259" key="1">
    <source>
        <dbReference type="Pfam" id="PF13966"/>
    </source>
</evidence>
<organism evidence="2 3">
    <name type="scientific">Solanum verrucosum</name>
    <dbReference type="NCBI Taxonomy" id="315347"/>
    <lineage>
        <taxon>Eukaryota</taxon>
        <taxon>Viridiplantae</taxon>
        <taxon>Streptophyta</taxon>
        <taxon>Embryophyta</taxon>
        <taxon>Tracheophyta</taxon>
        <taxon>Spermatophyta</taxon>
        <taxon>Magnoliopsida</taxon>
        <taxon>eudicotyledons</taxon>
        <taxon>Gunneridae</taxon>
        <taxon>Pentapetalae</taxon>
        <taxon>asterids</taxon>
        <taxon>lamiids</taxon>
        <taxon>Solanales</taxon>
        <taxon>Solanaceae</taxon>
        <taxon>Solanoideae</taxon>
        <taxon>Solaneae</taxon>
        <taxon>Solanum</taxon>
    </lineage>
</organism>
<accession>A0AAF0QG67</accession>
<evidence type="ECO:0000313" key="3">
    <source>
        <dbReference type="Proteomes" id="UP001234989"/>
    </source>
</evidence>
<evidence type="ECO:0000313" key="2">
    <source>
        <dbReference type="EMBL" id="WMV19976.1"/>
    </source>
</evidence>
<gene>
    <name evidence="2" type="ORF">MTR67_013361</name>
</gene>
<keyword evidence="3" id="KW-1185">Reference proteome</keyword>
<reference evidence="2" key="1">
    <citation type="submission" date="2023-08" db="EMBL/GenBank/DDBJ databases">
        <title>A de novo genome assembly of Solanum verrucosum Schlechtendal, a Mexican diploid species geographically isolated from the other diploid A-genome species in potato relatives.</title>
        <authorList>
            <person name="Hosaka K."/>
        </authorList>
    </citation>
    <scope>NUCLEOTIDE SEQUENCE</scope>
    <source>
        <tissue evidence="2">Young leaves</tissue>
    </source>
</reference>
<sequence>MQGGLGIKNLKNHSKALKVKWLWRYHREDQALWYRVINKKYEELNKWVTKEVNTPYGISLWKSTRIFWPFLSNQSIVKGHNKGSYKVKEGYKQISLGGIQGFKWPWKQIWRIKVPHKVACFTWLLANEAVLTLDNVAKRGISLCNRRSLCGMANETVRYLILHCNFTGQLWQIFLNLRVISWSMPSKIDETLFSWEMAGVGATNRERWRMIPACFWWTIWRERTIDILRIGTTTCRK</sequence>
<dbReference type="AlphaFoldDB" id="A0AAF0QG67"/>
<name>A0AAF0QG67_SOLVR</name>
<dbReference type="Pfam" id="PF13966">
    <property type="entry name" value="zf-RVT"/>
    <property type="match status" value="1"/>
</dbReference>
<dbReference type="InterPro" id="IPR026960">
    <property type="entry name" value="RVT-Znf"/>
</dbReference>
<protein>
    <recommendedName>
        <fullName evidence="1">Reverse transcriptase zinc-binding domain-containing protein</fullName>
    </recommendedName>
</protein>
<feature type="domain" description="Reverse transcriptase zinc-binding" evidence="1">
    <location>
        <begin position="85"/>
        <end position="171"/>
    </location>
</feature>
<proteinExistence type="predicted"/>
<dbReference type="EMBL" id="CP133614">
    <property type="protein sequence ID" value="WMV19976.1"/>
    <property type="molecule type" value="Genomic_DNA"/>
</dbReference>